<dbReference type="PROSITE" id="PS51257">
    <property type="entry name" value="PROKAR_LIPOPROTEIN"/>
    <property type="match status" value="1"/>
</dbReference>
<dbReference type="AlphaFoldDB" id="A0A1N7G1X9"/>
<dbReference type="Proteomes" id="UP000186019">
    <property type="component" value="Unassembled WGS sequence"/>
</dbReference>
<name>A0A1N7G1X9_9RHOB</name>
<evidence type="ECO:0000313" key="2">
    <source>
        <dbReference type="Proteomes" id="UP000186019"/>
    </source>
</evidence>
<sequence>MKFLRSLPLFLLLMGCDFPDISSTSAVPVASHQIIQQFRQDPGTDFLCGVDTTGLGDGTYDGLDPGVIVVGHRVTGANNRCRVDVLRRNNGYVAFDLSGLGAPRPGGADAPQITGALLTASLARAPDFDGGSIGCRTSLNGVGMLDSIFWLPRREFIPDGPIGLTSPPGVTRVGTLRVDDRVVRINTWWRLANPPLTLEASTPGAATFSLDTRAVAALQDMVDRNSLGLRQFGLYLAGTNSGSFSANQTCLDHVSDLRLTVFFRDAP</sequence>
<accession>A0A1N7G1X9</accession>
<evidence type="ECO:0000313" key="1">
    <source>
        <dbReference type="EMBL" id="SIS06630.1"/>
    </source>
</evidence>
<keyword evidence="2" id="KW-1185">Reference proteome</keyword>
<dbReference type="RefSeq" id="WP_076532477.1">
    <property type="nucleotide sequence ID" value="NZ_FOAC01000001.1"/>
</dbReference>
<reference evidence="1 2" key="1">
    <citation type="submission" date="2017-01" db="EMBL/GenBank/DDBJ databases">
        <authorList>
            <person name="Mah S.A."/>
            <person name="Swanson W.J."/>
            <person name="Moy G.W."/>
            <person name="Vacquier V.D."/>
        </authorList>
    </citation>
    <scope>NUCLEOTIDE SEQUENCE [LARGE SCALE GENOMIC DNA]</scope>
    <source>
        <strain evidence="1 2">DSM 29590</strain>
    </source>
</reference>
<dbReference type="EMBL" id="FTNV01000001">
    <property type="protein sequence ID" value="SIS06630.1"/>
    <property type="molecule type" value="Genomic_DNA"/>
</dbReference>
<proteinExistence type="predicted"/>
<organism evidence="1 2">
    <name type="scientific">Roseovarius nanhaiticus</name>
    <dbReference type="NCBI Taxonomy" id="573024"/>
    <lineage>
        <taxon>Bacteria</taxon>
        <taxon>Pseudomonadati</taxon>
        <taxon>Pseudomonadota</taxon>
        <taxon>Alphaproteobacteria</taxon>
        <taxon>Rhodobacterales</taxon>
        <taxon>Roseobacteraceae</taxon>
        <taxon>Roseovarius</taxon>
    </lineage>
</organism>
<gene>
    <name evidence="1" type="ORF">SAMN05421666_1595</name>
</gene>
<protein>
    <submittedName>
        <fullName evidence="1">Uncharacterized protein</fullName>
    </submittedName>
</protein>